<feature type="region of interest" description="Disordered" evidence="1">
    <location>
        <begin position="91"/>
        <end position="115"/>
    </location>
</feature>
<evidence type="ECO:0000256" key="1">
    <source>
        <dbReference type="SAM" id="MobiDB-lite"/>
    </source>
</evidence>
<keyword evidence="4" id="KW-1185">Reference proteome</keyword>
<dbReference type="Proteomes" id="UP001303373">
    <property type="component" value="Chromosome 5"/>
</dbReference>
<dbReference type="EMBL" id="CP138584">
    <property type="protein sequence ID" value="WPH01294.1"/>
    <property type="molecule type" value="Genomic_DNA"/>
</dbReference>
<evidence type="ECO:0000313" key="3">
    <source>
        <dbReference type="EMBL" id="WPH01294.1"/>
    </source>
</evidence>
<feature type="signal peptide" evidence="2">
    <location>
        <begin position="1"/>
        <end position="19"/>
    </location>
</feature>
<protein>
    <submittedName>
        <fullName evidence="3">Secreted protein</fullName>
    </submittedName>
</protein>
<keyword evidence="2" id="KW-0732">Signal</keyword>
<dbReference type="GO" id="GO:0006629">
    <property type="term" value="P:lipid metabolic process"/>
    <property type="evidence" value="ECO:0007669"/>
    <property type="project" value="InterPro"/>
</dbReference>
<dbReference type="GO" id="GO:0008081">
    <property type="term" value="F:phosphoric diester hydrolase activity"/>
    <property type="evidence" value="ECO:0007669"/>
    <property type="project" value="InterPro"/>
</dbReference>
<proteinExistence type="predicted"/>
<dbReference type="Pfam" id="PF26146">
    <property type="entry name" value="PI-PLC_X"/>
    <property type="match status" value="1"/>
</dbReference>
<dbReference type="Gene3D" id="3.20.20.190">
    <property type="entry name" value="Phosphatidylinositol (PI) phosphodiesterase"/>
    <property type="match status" value="1"/>
</dbReference>
<feature type="chain" id="PRO_5042850385" evidence="2">
    <location>
        <begin position="20"/>
        <end position="449"/>
    </location>
</feature>
<accession>A0AAQ3M475</accession>
<dbReference type="PANTHER" id="PTHR13593">
    <property type="match status" value="1"/>
</dbReference>
<evidence type="ECO:0000313" key="4">
    <source>
        <dbReference type="Proteomes" id="UP001303373"/>
    </source>
</evidence>
<gene>
    <name evidence="3" type="ORF">R9X50_00413200</name>
</gene>
<organism evidence="3 4">
    <name type="scientific">Acrodontium crateriforme</name>
    <dbReference type="NCBI Taxonomy" id="150365"/>
    <lineage>
        <taxon>Eukaryota</taxon>
        <taxon>Fungi</taxon>
        <taxon>Dikarya</taxon>
        <taxon>Ascomycota</taxon>
        <taxon>Pezizomycotina</taxon>
        <taxon>Dothideomycetes</taxon>
        <taxon>Dothideomycetidae</taxon>
        <taxon>Mycosphaerellales</taxon>
        <taxon>Teratosphaeriaceae</taxon>
        <taxon>Acrodontium</taxon>
    </lineage>
</organism>
<dbReference type="AlphaFoldDB" id="A0AAQ3M475"/>
<dbReference type="SUPFAM" id="SSF51695">
    <property type="entry name" value="PLC-like phosphodiesterases"/>
    <property type="match status" value="1"/>
</dbReference>
<dbReference type="PANTHER" id="PTHR13593:SF140">
    <property type="entry name" value="PLC-LIKE PHOSPHODIESTERASE"/>
    <property type="match status" value="1"/>
</dbReference>
<dbReference type="InterPro" id="IPR051057">
    <property type="entry name" value="PI-PLC_domain"/>
</dbReference>
<dbReference type="InterPro" id="IPR017946">
    <property type="entry name" value="PLC-like_Pdiesterase_TIM-brl"/>
</dbReference>
<sequence length="449" mass="48211">MQYIHVLALALSCISPANSQATISYTGSIVTLSTAQPSILTGSEYTYLTNSGQSTVIGSETVSVASNSSASSSGQITLTSSSASLTQLTGSAATSSNGTMTRSSTSSAATPSNTTPCNGYPELCNRKYSNITNVVSHNSAFVKKNNAASNQEFGIIDQLNDGVRMIQGETQMRDGVIRSCHTSCELLDAGTYQSELSTIAGWVRDHPYDVVSIMIGNTNFSEGITAVDYVETIQNSGLGPYLYTPKYVPQRKDQWPTLGEMILSGKRVVMYMDYNANQTAVPYILDEYSHMWSTPFSPTDRGFPCTQQLPPNLNQTLAREDYMYLANHNLNTEVSIAGFSLLIPNTADINETNGAANDYGTLETMVTNCTAEWDRPPNWLVVDYYNRGSNGTDVSLPCSALEVAARANNVTWDGKCATGDSTSAASTMMQVSWVATLMVAFAAAAVVVL</sequence>
<name>A0AAQ3M475_9PEZI</name>
<reference evidence="3 4" key="1">
    <citation type="submission" date="2023-11" db="EMBL/GenBank/DDBJ databases">
        <title>An acidophilic fungus is an integral part of prey digestion in a carnivorous sundew plant.</title>
        <authorList>
            <person name="Tsai I.J."/>
        </authorList>
    </citation>
    <scope>NUCLEOTIDE SEQUENCE [LARGE SCALE GENOMIC DNA]</scope>
    <source>
        <strain evidence="3">169a</strain>
    </source>
</reference>
<evidence type="ECO:0000256" key="2">
    <source>
        <dbReference type="SAM" id="SignalP"/>
    </source>
</evidence>